<feature type="region of interest" description="Disordered" evidence="1">
    <location>
        <begin position="233"/>
        <end position="286"/>
    </location>
</feature>
<feature type="compositionally biased region" description="Basic and acidic residues" evidence="1">
    <location>
        <begin position="167"/>
        <end position="182"/>
    </location>
</feature>
<feature type="chain" id="PRO_5046924971" evidence="2">
    <location>
        <begin position="23"/>
        <end position="286"/>
    </location>
</feature>
<feature type="compositionally biased region" description="Low complexity" evidence="1">
    <location>
        <begin position="233"/>
        <end position="253"/>
    </location>
</feature>
<comment type="caution">
    <text evidence="3">The sequence shown here is derived from an EMBL/GenBank/DDBJ whole genome shotgun (WGS) entry which is preliminary data.</text>
</comment>
<accession>A0ABP1PQY0</accession>
<feature type="compositionally biased region" description="Basic and acidic residues" evidence="1">
    <location>
        <begin position="274"/>
        <end position="286"/>
    </location>
</feature>
<evidence type="ECO:0000256" key="2">
    <source>
        <dbReference type="SAM" id="SignalP"/>
    </source>
</evidence>
<dbReference type="Proteomes" id="UP001642540">
    <property type="component" value="Unassembled WGS sequence"/>
</dbReference>
<protein>
    <submittedName>
        <fullName evidence="3">Uncharacterized protein</fullName>
    </submittedName>
</protein>
<feature type="compositionally biased region" description="Low complexity" evidence="1">
    <location>
        <begin position="154"/>
        <end position="165"/>
    </location>
</feature>
<feature type="region of interest" description="Disordered" evidence="1">
    <location>
        <begin position="128"/>
        <end position="185"/>
    </location>
</feature>
<gene>
    <name evidence="3" type="ORF">ODALV1_LOCUS2747</name>
</gene>
<proteinExistence type="predicted"/>
<keyword evidence="4" id="KW-1185">Reference proteome</keyword>
<feature type="signal peptide" evidence="2">
    <location>
        <begin position="1"/>
        <end position="22"/>
    </location>
</feature>
<feature type="compositionally biased region" description="Pro residues" evidence="1">
    <location>
        <begin position="134"/>
        <end position="147"/>
    </location>
</feature>
<sequence length="286" mass="30330">MAPHQIFSSAFLLFVILTQGGAVPVSDSVNNVISTQDVSKPSSKQGLLEIPKNVATLIRNTIDQTLQSYLNFTTPKPDPYRPASISNSIIGHYLLGNVYPRPVVNAPPYQPNKPIPTLSTSFFPQPTKIETAPPATPAPVKSKPPPANVEKVPATVAETVSAEATGSEEKTPAPKPRPEEPTAKPAKIHTLDTDSSITGLFNSNGLLFNSENEEDVFYIGSTKGSVIFPIATSTEAPTTPAPTTVAPSTSTSEGTGGDEDEDVEEESGTGFEEIDFKDVKASAKRV</sequence>
<name>A0ABP1PQY0_9HEXA</name>
<feature type="compositionally biased region" description="Acidic residues" evidence="1">
    <location>
        <begin position="256"/>
        <end position="273"/>
    </location>
</feature>
<organism evidence="3 4">
    <name type="scientific">Orchesella dallaii</name>
    <dbReference type="NCBI Taxonomy" id="48710"/>
    <lineage>
        <taxon>Eukaryota</taxon>
        <taxon>Metazoa</taxon>
        <taxon>Ecdysozoa</taxon>
        <taxon>Arthropoda</taxon>
        <taxon>Hexapoda</taxon>
        <taxon>Collembola</taxon>
        <taxon>Entomobryomorpha</taxon>
        <taxon>Entomobryoidea</taxon>
        <taxon>Orchesellidae</taxon>
        <taxon>Orchesellinae</taxon>
        <taxon>Orchesella</taxon>
    </lineage>
</organism>
<keyword evidence="2" id="KW-0732">Signal</keyword>
<reference evidence="3 4" key="1">
    <citation type="submission" date="2024-08" db="EMBL/GenBank/DDBJ databases">
        <authorList>
            <person name="Cucini C."/>
            <person name="Frati F."/>
        </authorList>
    </citation>
    <scope>NUCLEOTIDE SEQUENCE [LARGE SCALE GENOMIC DNA]</scope>
</reference>
<evidence type="ECO:0000313" key="3">
    <source>
        <dbReference type="EMBL" id="CAL8073907.1"/>
    </source>
</evidence>
<evidence type="ECO:0000256" key="1">
    <source>
        <dbReference type="SAM" id="MobiDB-lite"/>
    </source>
</evidence>
<dbReference type="EMBL" id="CAXLJM020000007">
    <property type="protein sequence ID" value="CAL8073907.1"/>
    <property type="molecule type" value="Genomic_DNA"/>
</dbReference>
<evidence type="ECO:0000313" key="4">
    <source>
        <dbReference type="Proteomes" id="UP001642540"/>
    </source>
</evidence>